<dbReference type="EMBL" id="JACMSF010000048">
    <property type="protein sequence ID" value="MBC2906306.1"/>
    <property type="molecule type" value="Genomic_DNA"/>
</dbReference>
<keyword evidence="5" id="KW-1185">Reference proteome</keyword>
<organism evidence="4 5">
    <name type="scientific">Streptomyces cupreus</name>
    <dbReference type="NCBI Taxonomy" id="2759956"/>
    <lineage>
        <taxon>Bacteria</taxon>
        <taxon>Bacillati</taxon>
        <taxon>Actinomycetota</taxon>
        <taxon>Actinomycetes</taxon>
        <taxon>Kitasatosporales</taxon>
        <taxon>Streptomycetaceae</taxon>
        <taxon>Streptomyces</taxon>
    </lineage>
</organism>
<dbReference type="SUPFAM" id="SSF51905">
    <property type="entry name" value="FAD/NAD(P)-binding domain"/>
    <property type="match status" value="1"/>
</dbReference>
<name>A0A7X1MCV6_9ACTN</name>
<evidence type="ECO:0000259" key="3">
    <source>
        <dbReference type="Pfam" id="PF01494"/>
    </source>
</evidence>
<proteinExistence type="inferred from homology"/>
<evidence type="ECO:0000313" key="5">
    <source>
        <dbReference type="Proteomes" id="UP000584670"/>
    </source>
</evidence>
<dbReference type="InterPro" id="IPR036188">
    <property type="entry name" value="FAD/NAD-bd_sf"/>
</dbReference>
<dbReference type="InterPro" id="IPR002938">
    <property type="entry name" value="FAD-bd"/>
</dbReference>
<evidence type="ECO:0000313" key="4">
    <source>
        <dbReference type="EMBL" id="MBC2906306.1"/>
    </source>
</evidence>
<dbReference type="GO" id="GO:0016491">
    <property type="term" value="F:oxidoreductase activity"/>
    <property type="evidence" value="ECO:0007669"/>
    <property type="project" value="UniProtKB-KW"/>
</dbReference>
<comment type="caution">
    <text evidence="4">The sequence shown here is derived from an EMBL/GenBank/DDBJ whole genome shotgun (WGS) entry which is preliminary data.</text>
</comment>
<dbReference type="InterPro" id="IPR050816">
    <property type="entry name" value="Flavin-dep_Halogenase_NPB"/>
</dbReference>
<dbReference type="GO" id="GO:0071949">
    <property type="term" value="F:FAD binding"/>
    <property type="evidence" value="ECO:0007669"/>
    <property type="project" value="InterPro"/>
</dbReference>
<accession>A0A7X1MCV6</accession>
<comment type="similarity">
    <text evidence="2">Belongs to the flavin-dependent halogenase family. Bacterial tryptophan halogenase subfamily.</text>
</comment>
<keyword evidence="1" id="KW-0560">Oxidoreductase</keyword>
<feature type="domain" description="FAD-binding" evidence="3">
    <location>
        <begin position="13"/>
        <end position="217"/>
    </location>
</feature>
<protein>
    <submittedName>
        <fullName evidence="4">NAD(P)/FAD-dependent oxidoreductase</fullName>
    </submittedName>
</protein>
<dbReference type="PRINTS" id="PR00420">
    <property type="entry name" value="RNGMNOXGNASE"/>
</dbReference>
<sequence>MDTAVADARTAHDVVIIGSGLSGSMLGAILARNGVKVLLLDHKEHPKFAIGESTIPNTLVSLRTMAARYGVPELQTLSSFGGCQRIIGPWHGVKNHFGFLQHQEGKPQDPAQLTMYNFTKLIYPTAHFYRQDVDSYLFRTAVSYGCRARQNVTVAEVDFDDAGVTVVAEGGEEFRARYMVDASGYRSPIAEKFGLRETPCRFQHHSRSIWNHVVDMPRTDDVFDRPAADRPPVPWYEGTVHHLFERGWWWVIPFDNDPSSRNPMCSVGLTLDPRRYPVDETLTPEEEFWYHVRRFPDVARQFEGMRPTREWVRTGRLQYSSTQTVGDRWVLLGHAAGFIDPLYSRGMSNTCETVNLLAWRLLRAVADDDFSAARFKAVDRCQQALLDGNDSLVNSSFISFEDYDLWSAVFRIWAWGSNAGTFRAHEAFRRWRDDGDERHLLELEDVENPGLHWSDHPGYSELFDEMVEQCAAFEAGRITGTQAADVLYDRMAAAPFVPRHYGWDARGQRFINPTSKVLAKTMWWALREGTPEVRRLLFGFGIEAVKEFAKGRRIF</sequence>
<dbReference type="Pfam" id="PF01494">
    <property type="entry name" value="FAD_binding_3"/>
    <property type="match status" value="1"/>
</dbReference>
<evidence type="ECO:0000256" key="1">
    <source>
        <dbReference type="ARBA" id="ARBA00023002"/>
    </source>
</evidence>
<dbReference type="Proteomes" id="UP000584670">
    <property type="component" value="Unassembled WGS sequence"/>
</dbReference>
<evidence type="ECO:0000256" key="2">
    <source>
        <dbReference type="ARBA" id="ARBA00038396"/>
    </source>
</evidence>
<dbReference type="AlphaFoldDB" id="A0A7X1MCV6"/>
<dbReference type="Gene3D" id="3.50.50.60">
    <property type="entry name" value="FAD/NAD(P)-binding domain"/>
    <property type="match status" value="1"/>
</dbReference>
<dbReference type="PANTHER" id="PTHR43747">
    <property type="entry name" value="FAD-BINDING PROTEIN"/>
    <property type="match status" value="1"/>
</dbReference>
<gene>
    <name evidence="4" type="ORF">H4N64_33180</name>
</gene>
<reference evidence="4 5" key="1">
    <citation type="submission" date="2020-08" db="EMBL/GenBank/DDBJ databases">
        <title>Streptomyces sp. PSKA01 genome sequencing and assembly.</title>
        <authorList>
            <person name="Mandal S."/>
            <person name="Maiti P.K."/>
            <person name="Das P."/>
        </authorList>
    </citation>
    <scope>NUCLEOTIDE SEQUENCE [LARGE SCALE GENOMIC DNA]</scope>
    <source>
        <strain evidence="4 5">PSKA01</strain>
    </source>
</reference>
<dbReference type="PANTHER" id="PTHR43747:SF5">
    <property type="entry name" value="FAD-BINDING DOMAIN-CONTAINING PROTEIN"/>
    <property type="match status" value="1"/>
</dbReference>